<feature type="compositionally biased region" description="Pro residues" evidence="8">
    <location>
        <begin position="381"/>
        <end position="392"/>
    </location>
</feature>
<dbReference type="Pfam" id="PF01594">
    <property type="entry name" value="AI-2E_transport"/>
    <property type="match status" value="1"/>
</dbReference>
<dbReference type="AlphaFoldDB" id="A0A9E6Y2G5"/>
<evidence type="ECO:0000256" key="3">
    <source>
        <dbReference type="ARBA" id="ARBA00022448"/>
    </source>
</evidence>
<dbReference type="KEGG" id="sbae:DSM104329_05088"/>
<name>A0A9E6Y2G5_9ACTN</name>
<comment type="subcellular location">
    <subcellularLocation>
        <location evidence="1">Cell membrane</location>
        <topology evidence="1">Multi-pass membrane protein</topology>
    </subcellularLocation>
</comment>
<dbReference type="InterPro" id="IPR002549">
    <property type="entry name" value="AI-2E-like"/>
</dbReference>
<evidence type="ECO:0000313" key="10">
    <source>
        <dbReference type="EMBL" id="UGS38658.1"/>
    </source>
</evidence>
<evidence type="ECO:0000256" key="5">
    <source>
        <dbReference type="ARBA" id="ARBA00022692"/>
    </source>
</evidence>
<reference evidence="10" key="1">
    <citation type="journal article" date="2022" name="Int. J. Syst. Evol. Microbiol.">
        <title>Pseudomonas aegrilactucae sp. nov. and Pseudomonas morbosilactucae sp. nov., pathogens causing bacterial rot of lettuce in Japan.</title>
        <authorList>
            <person name="Sawada H."/>
            <person name="Fujikawa T."/>
            <person name="Satou M."/>
        </authorList>
    </citation>
    <scope>NUCLEOTIDE SEQUENCE</scope>
    <source>
        <strain evidence="10">0166_1</strain>
    </source>
</reference>
<evidence type="ECO:0000256" key="9">
    <source>
        <dbReference type="SAM" id="Phobius"/>
    </source>
</evidence>
<feature type="transmembrane region" description="Helical" evidence="9">
    <location>
        <begin position="172"/>
        <end position="197"/>
    </location>
</feature>
<keyword evidence="3" id="KW-0813">Transport</keyword>
<feature type="transmembrane region" description="Helical" evidence="9">
    <location>
        <begin position="231"/>
        <end position="256"/>
    </location>
</feature>
<feature type="transmembrane region" description="Helical" evidence="9">
    <location>
        <begin position="41"/>
        <end position="58"/>
    </location>
</feature>
<evidence type="ECO:0000256" key="8">
    <source>
        <dbReference type="SAM" id="MobiDB-lite"/>
    </source>
</evidence>
<comment type="similarity">
    <text evidence="2">Belongs to the autoinducer-2 exporter (AI-2E) (TC 2.A.86) family.</text>
</comment>
<dbReference type="PANTHER" id="PTHR21716">
    <property type="entry name" value="TRANSMEMBRANE PROTEIN"/>
    <property type="match status" value="1"/>
</dbReference>
<dbReference type="Proteomes" id="UP001162834">
    <property type="component" value="Chromosome"/>
</dbReference>
<organism evidence="10 11">
    <name type="scientific">Capillimicrobium parvum</name>
    <dbReference type="NCBI Taxonomy" id="2884022"/>
    <lineage>
        <taxon>Bacteria</taxon>
        <taxon>Bacillati</taxon>
        <taxon>Actinomycetota</taxon>
        <taxon>Thermoleophilia</taxon>
        <taxon>Solirubrobacterales</taxon>
        <taxon>Capillimicrobiaceae</taxon>
        <taxon>Capillimicrobium</taxon>
    </lineage>
</organism>
<dbReference type="PANTHER" id="PTHR21716:SF53">
    <property type="entry name" value="PERMEASE PERM-RELATED"/>
    <property type="match status" value="1"/>
</dbReference>
<feature type="transmembrane region" description="Helical" evidence="9">
    <location>
        <begin position="97"/>
        <end position="118"/>
    </location>
</feature>
<evidence type="ECO:0000256" key="2">
    <source>
        <dbReference type="ARBA" id="ARBA00009773"/>
    </source>
</evidence>
<evidence type="ECO:0000256" key="4">
    <source>
        <dbReference type="ARBA" id="ARBA00022475"/>
    </source>
</evidence>
<feature type="transmembrane region" description="Helical" evidence="9">
    <location>
        <begin position="64"/>
        <end position="85"/>
    </location>
</feature>
<evidence type="ECO:0000313" key="11">
    <source>
        <dbReference type="Proteomes" id="UP001162834"/>
    </source>
</evidence>
<keyword evidence="5 9" id="KW-0812">Transmembrane</keyword>
<keyword evidence="11" id="KW-1185">Reference proteome</keyword>
<evidence type="ECO:0000256" key="1">
    <source>
        <dbReference type="ARBA" id="ARBA00004651"/>
    </source>
</evidence>
<accession>A0A9E6Y2G5</accession>
<gene>
    <name evidence="10" type="ORF">DSM104329_05088</name>
</gene>
<evidence type="ECO:0000256" key="6">
    <source>
        <dbReference type="ARBA" id="ARBA00022989"/>
    </source>
</evidence>
<feature type="region of interest" description="Disordered" evidence="8">
    <location>
        <begin position="366"/>
        <end position="392"/>
    </location>
</feature>
<feature type="transmembrane region" description="Helical" evidence="9">
    <location>
        <begin position="262"/>
        <end position="289"/>
    </location>
</feature>
<dbReference type="GO" id="GO:0005886">
    <property type="term" value="C:plasma membrane"/>
    <property type="evidence" value="ECO:0007669"/>
    <property type="project" value="UniProtKB-SubCell"/>
</dbReference>
<dbReference type="EMBL" id="CP087164">
    <property type="protein sequence ID" value="UGS38658.1"/>
    <property type="molecule type" value="Genomic_DNA"/>
</dbReference>
<protein>
    <submittedName>
        <fullName evidence="10">Transport protein</fullName>
    </submittedName>
</protein>
<keyword evidence="4" id="KW-1003">Cell membrane</keyword>
<evidence type="ECO:0000256" key="7">
    <source>
        <dbReference type="ARBA" id="ARBA00023136"/>
    </source>
</evidence>
<keyword evidence="7 9" id="KW-0472">Membrane</keyword>
<keyword evidence="6 9" id="KW-1133">Transmembrane helix</keyword>
<sequence>MRRTLLPRRPPPGPDPLETVPHDLTGLFATPRWLRDLGRSAWLAVGVMLLVVAVVALLSLTDVIVMPLIAAAVVAAVAAPAVEALQHRGVPRAAGAGLLLVCAVILAIAVVVMVLTGISSQFDEVRTLLASARETVAGWLVDLGVDRQTAGDAQRDVSAALSDALPALLRGLGAGLSALSSLVVFLSLTALSLFFLLKDGPLIRRWVEGASRIPAPVVHQMGDRVLQALRGYFFGVTIVALYNAGVVVAGAALFGVPLLGTIAVVTFLAAYVPYLGAWSAGVFVVLVALGAKGPDAAIAMIVVQLLANGVLQQLVQPFAYGAALGIHPLAVLVVTLGGGALFGAAGLILAAPVTAAVTRITADLSRRRGEPGSTAGVPAQPGQPAPPPAPAS</sequence>
<proteinExistence type="inferred from homology"/>
<feature type="transmembrane region" description="Helical" evidence="9">
    <location>
        <begin position="327"/>
        <end position="358"/>
    </location>
</feature>
<feature type="transmembrane region" description="Helical" evidence="9">
    <location>
        <begin position="296"/>
        <end position="315"/>
    </location>
</feature>